<feature type="transmembrane region" description="Helical" evidence="1">
    <location>
        <begin position="91"/>
        <end position="112"/>
    </location>
</feature>
<evidence type="ECO:0000313" key="2">
    <source>
        <dbReference type="EMBL" id="KKS13318.1"/>
    </source>
</evidence>
<protein>
    <submittedName>
        <fullName evidence="2">Uncharacterized protein</fullName>
    </submittedName>
</protein>
<reference evidence="2 3" key="1">
    <citation type="journal article" date="2015" name="Nature">
        <title>rRNA introns, odd ribosomes, and small enigmatic genomes across a large radiation of phyla.</title>
        <authorList>
            <person name="Brown C.T."/>
            <person name="Hug L.A."/>
            <person name="Thomas B.C."/>
            <person name="Sharon I."/>
            <person name="Castelle C.J."/>
            <person name="Singh A."/>
            <person name="Wilkins M.J."/>
            <person name="Williams K.H."/>
            <person name="Banfield J.F."/>
        </authorList>
    </citation>
    <scope>NUCLEOTIDE SEQUENCE [LARGE SCALE GENOMIC DNA]</scope>
</reference>
<accession>A0A0G0ZK25</accession>
<evidence type="ECO:0000256" key="1">
    <source>
        <dbReference type="SAM" id="Phobius"/>
    </source>
</evidence>
<name>A0A0G0ZK25_9BACT</name>
<keyword evidence="1" id="KW-0472">Membrane</keyword>
<feature type="transmembrane region" description="Helical" evidence="1">
    <location>
        <begin position="58"/>
        <end position="79"/>
    </location>
</feature>
<evidence type="ECO:0000313" key="3">
    <source>
        <dbReference type="Proteomes" id="UP000034299"/>
    </source>
</evidence>
<comment type="caution">
    <text evidence="2">The sequence shown here is derived from an EMBL/GenBank/DDBJ whole genome shotgun (WGS) entry which is preliminary data.</text>
</comment>
<keyword evidence="1" id="KW-0812">Transmembrane</keyword>
<gene>
    <name evidence="2" type="ORF">UU69_C0008G0003</name>
</gene>
<dbReference type="AlphaFoldDB" id="A0A0G0ZK25"/>
<dbReference type="Proteomes" id="UP000034299">
    <property type="component" value="Unassembled WGS sequence"/>
</dbReference>
<organism evidence="2 3">
    <name type="scientific">Candidatus Magasanikbacteria bacterium GW2011_GWA2_41_55</name>
    <dbReference type="NCBI Taxonomy" id="1619038"/>
    <lineage>
        <taxon>Bacteria</taxon>
        <taxon>Candidatus Magasanikiibacteriota</taxon>
    </lineage>
</organism>
<dbReference type="EMBL" id="LCBP01000008">
    <property type="protein sequence ID" value="KKS13318.1"/>
    <property type="molecule type" value="Genomic_DNA"/>
</dbReference>
<feature type="transmembrane region" description="Helical" evidence="1">
    <location>
        <begin position="23"/>
        <end position="46"/>
    </location>
</feature>
<proteinExistence type="predicted"/>
<keyword evidence="1" id="KW-1133">Transmembrane helix</keyword>
<sequence>MYSIKNILNLRYWFSEPPYQNLLAMKIALIFFVIMLVAGVVLAILSQKEKFSVYIKRLFAKIASLLGWMGALAFVLLFFRYEATPFLARRFWYGFWLVGLIVWVVYILRYWYKQVPLKRQRQAEKERLRKYLP</sequence>